<dbReference type="Proteomes" id="UP001054945">
    <property type="component" value="Unassembled WGS sequence"/>
</dbReference>
<name>A0AAV4T3I0_CAEEX</name>
<dbReference type="EMBL" id="BPLR01010300">
    <property type="protein sequence ID" value="GIY38418.1"/>
    <property type="molecule type" value="Genomic_DNA"/>
</dbReference>
<evidence type="ECO:0000313" key="2">
    <source>
        <dbReference type="Proteomes" id="UP001054945"/>
    </source>
</evidence>
<reference evidence="1 2" key="1">
    <citation type="submission" date="2021-06" db="EMBL/GenBank/DDBJ databases">
        <title>Caerostris extrusa draft genome.</title>
        <authorList>
            <person name="Kono N."/>
            <person name="Arakawa K."/>
        </authorList>
    </citation>
    <scope>NUCLEOTIDE SEQUENCE [LARGE SCALE GENOMIC DNA]</scope>
</reference>
<gene>
    <name evidence="1" type="ORF">CEXT_31441</name>
</gene>
<evidence type="ECO:0000313" key="1">
    <source>
        <dbReference type="EMBL" id="GIY38418.1"/>
    </source>
</evidence>
<proteinExistence type="predicted"/>
<sequence length="82" mass="8988">MVRDPVTFSRSIHQNQKLKWAPPHPVGRVGQMASCGCHCRSFAGQGHPSVGQLDGYSSSSRDVRVHATKEGSAMILLRIKMD</sequence>
<protein>
    <submittedName>
        <fullName evidence="1">Uncharacterized protein</fullName>
    </submittedName>
</protein>
<organism evidence="1 2">
    <name type="scientific">Caerostris extrusa</name>
    <name type="common">Bark spider</name>
    <name type="synonym">Caerostris bankana</name>
    <dbReference type="NCBI Taxonomy" id="172846"/>
    <lineage>
        <taxon>Eukaryota</taxon>
        <taxon>Metazoa</taxon>
        <taxon>Ecdysozoa</taxon>
        <taxon>Arthropoda</taxon>
        <taxon>Chelicerata</taxon>
        <taxon>Arachnida</taxon>
        <taxon>Araneae</taxon>
        <taxon>Araneomorphae</taxon>
        <taxon>Entelegynae</taxon>
        <taxon>Araneoidea</taxon>
        <taxon>Araneidae</taxon>
        <taxon>Caerostris</taxon>
    </lineage>
</organism>
<dbReference type="AlphaFoldDB" id="A0AAV4T3I0"/>
<keyword evidence="2" id="KW-1185">Reference proteome</keyword>
<comment type="caution">
    <text evidence="1">The sequence shown here is derived from an EMBL/GenBank/DDBJ whole genome shotgun (WGS) entry which is preliminary data.</text>
</comment>
<accession>A0AAV4T3I0</accession>